<protein>
    <submittedName>
        <fullName evidence="1">Uncharacterized protein</fullName>
    </submittedName>
</protein>
<gene>
    <name evidence="1" type="ORF">MGAL_10B075924</name>
</gene>
<evidence type="ECO:0000313" key="1">
    <source>
        <dbReference type="EMBL" id="VDH90282.1"/>
    </source>
</evidence>
<keyword evidence="2" id="KW-1185">Reference proteome</keyword>
<feature type="non-terminal residue" evidence="1">
    <location>
        <position position="1"/>
    </location>
</feature>
<dbReference type="OrthoDB" id="10013584at2759"/>
<evidence type="ECO:0000313" key="2">
    <source>
        <dbReference type="Proteomes" id="UP000596742"/>
    </source>
</evidence>
<dbReference type="AlphaFoldDB" id="A0A8B6BG30"/>
<proteinExistence type="predicted"/>
<dbReference type="PANTHER" id="PTHR22619:SF0">
    <property type="entry name" value="ZINC FINGER SWIM DOMAIN-CONTAINING PROTEIN 6-LIKE PROTEIN"/>
    <property type="match status" value="1"/>
</dbReference>
<accession>A0A8B6BG30</accession>
<dbReference type="GO" id="GO:0031462">
    <property type="term" value="C:Cul2-RING ubiquitin ligase complex"/>
    <property type="evidence" value="ECO:0007669"/>
    <property type="project" value="TreeGrafter"/>
</dbReference>
<organism evidence="1 2">
    <name type="scientific">Mytilus galloprovincialis</name>
    <name type="common">Mediterranean mussel</name>
    <dbReference type="NCBI Taxonomy" id="29158"/>
    <lineage>
        <taxon>Eukaryota</taxon>
        <taxon>Metazoa</taxon>
        <taxon>Spiralia</taxon>
        <taxon>Lophotrochozoa</taxon>
        <taxon>Mollusca</taxon>
        <taxon>Bivalvia</taxon>
        <taxon>Autobranchia</taxon>
        <taxon>Pteriomorphia</taxon>
        <taxon>Mytilida</taxon>
        <taxon>Mytiloidea</taxon>
        <taxon>Mytilidae</taxon>
        <taxon>Mytilinae</taxon>
        <taxon>Mytilus</taxon>
    </lineage>
</organism>
<dbReference type="Proteomes" id="UP000596742">
    <property type="component" value="Unassembled WGS sequence"/>
</dbReference>
<reference evidence="1" key="1">
    <citation type="submission" date="2018-11" db="EMBL/GenBank/DDBJ databases">
        <authorList>
            <person name="Alioto T."/>
            <person name="Alioto T."/>
        </authorList>
    </citation>
    <scope>NUCLEOTIDE SEQUENCE</scope>
</reference>
<dbReference type="PANTHER" id="PTHR22619">
    <property type="entry name" value="ZINC FINGER SWIM DOMAIN CONTAINING PROTEIN 4, 5, 6"/>
    <property type="match status" value="1"/>
</dbReference>
<dbReference type="EMBL" id="UYJE01000118">
    <property type="protein sequence ID" value="VDH90282.1"/>
    <property type="molecule type" value="Genomic_DNA"/>
</dbReference>
<name>A0A8B6BG30_MYTGA</name>
<sequence length="173" mass="19770">MFLHTNAFVPNWDTFSAPDPTAGASIDDDNSWHLDEEQVQEQVRSYLSQGGYLNVSNQLTFMFAKVREMLRARDSNGARMLTLITEQFLADPRLQMWKSQGQQMTDKCRQLWDELGALWVCVVLNPSCVPSDKDYWQQLLEQWSISSVCPLEDADIRPTNDVLMSNMGINSTS</sequence>
<comment type="caution">
    <text evidence="1">The sequence shown here is derived from an EMBL/GenBank/DDBJ whole genome shotgun (WGS) entry which is preliminary data.</text>
</comment>